<dbReference type="STRING" id="157652.A0A371F718"/>
<dbReference type="Proteomes" id="UP000257109">
    <property type="component" value="Unassembled WGS sequence"/>
</dbReference>
<feature type="domain" description="Reverse transcriptase Ty1/copia-type" evidence="1">
    <location>
        <begin position="1"/>
        <end position="135"/>
    </location>
</feature>
<feature type="non-terminal residue" evidence="2">
    <location>
        <position position="297"/>
    </location>
</feature>
<accession>A0A371F718</accession>
<comment type="caution">
    <text evidence="2">The sequence shown here is derived from an EMBL/GenBank/DDBJ whole genome shotgun (WGS) entry which is preliminary data.</text>
</comment>
<evidence type="ECO:0000313" key="2">
    <source>
        <dbReference type="EMBL" id="RDX74089.1"/>
    </source>
</evidence>
<feature type="non-terminal residue" evidence="2">
    <location>
        <position position="1"/>
    </location>
</feature>
<organism evidence="2 3">
    <name type="scientific">Mucuna pruriens</name>
    <name type="common">Velvet bean</name>
    <name type="synonym">Dolichos pruriens</name>
    <dbReference type="NCBI Taxonomy" id="157652"/>
    <lineage>
        <taxon>Eukaryota</taxon>
        <taxon>Viridiplantae</taxon>
        <taxon>Streptophyta</taxon>
        <taxon>Embryophyta</taxon>
        <taxon>Tracheophyta</taxon>
        <taxon>Spermatophyta</taxon>
        <taxon>Magnoliopsida</taxon>
        <taxon>eudicotyledons</taxon>
        <taxon>Gunneridae</taxon>
        <taxon>Pentapetalae</taxon>
        <taxon>rosids</taxon>
        <taxon>fabids</taxon>
        <taxon>Fabales</taxon>
        <taxon>Fabaceae</taxon>
        <taxon>Papilionoideae</taxon>
        <taxon>50 kb inversion clade</taxon>
        <taxon>NPAAA clade</taxon>
        <taxon>indigoferoid/millettioid clade</taxon>
        <taxon>Phaseoleae</taxon>
        <taxon>Mucuna</taxon>
    </lineage>
</organism>
<evidence type="ECO:0000259" key="1">
    <source>
        <dbReference type="Pfam" id="PF07727"/>
    </source>
</evidence>
<sequence length="297" mass="34028">MDQPEGFVSTGKESLVCKLKKSIYGLKQDSRQWYLKFNDTITSYGFVENIIDRCIYMKVSGSRFIILVLYVDDILLVTTNVAMLHNVKKFLSSNFEMKDMDEASYVIGIEIFCDRSQGLLGLSQKGYINKGLFQFRKGDKFSPMQCPRNDLKRKEMKSVSYASMVGSLIYQSNPRINHWKATKKVLRYLQGTKDKITCSHIEDKITLKGVVSWKSTKQFVIVTSIMEAEFVACFEATIQALRLQNFNSQFGIVNNIPKPFKIEHIGTNLMIANLLTKSLPPKTFMGHVERMDIMDKS</sequence>
<name>A0A371F718_MUCPR</name>
<dbReference type="InterPro" id="IPR013103">
    <property type="entry name" value="RVT_2"/>
</dbReference>
<dbReference type="EMBL" id="QJKJ01010299">
    <property type="protein sequence ID" value="RDX74089.1"/>
    <property type="molecule type" value="Genomic_DNA"/>
</dbReference>
<dbReference type="AlphaFoldDB" id="A0A371F718"/>
<dbReference type="Pfam" id="PF07727">
    <property type="entry name" value="RVT_2"/>
    <property type="match status" value="1"/>
</dbReference>
<reference evidence="2" key="1">
    <citation type="submission" date="2018-05" db="EMBL/GenBank/DDBJ databases">
        <title>Draft genome of Mucuna pruriens seed.</title>
        <authorList>
            <person name="Nnadi N.E."/>
            <person name="Vos R."/>
            <person name="Hasami M.H."/>
            <person name="Devisetty U.K."/>
            <person name="Aguiy J.C."/>
        </authorList>
    </citation>
    <scope>NUCLEOTIDE SEQUENCE [LARGE SCALE GENOMIC DNA]</scope>
    <source>
        <strain evidence="2">JCA_2017</strain>
    </source>
</reference>
<dbReference type="OrthoDB" id="1645289at2759"/>
<protein>
    <recommendedName>
        <fullName evidence="1">Reverse transcriptase Ty1/copia-type domain-containing protein</fullName>
    </recommendedName>
</protein>
<gene>
    <name evidence="2" type="ORF">CR513_46198</name>
</gene>
<keyword evidence="3" id="KW-1185">Reference proteome</keyword>
<evidence type="ECO:0000313" key="3">
    <source>
        <dbReference type="Proteomes" id="UP000257109"/>
    </source>
</evidence>
<proteinExistence type="predicted"/>